<dbReference type="HOGENOM" id="CLU_063848_0_0_6"/>
<dbReference type="EMBL" id="AAOE01000004">
    <property type="protein sequence ID" value="EAR10380.1"/>
    <property type="molecule type" value="Genomic_DNA"/>
</dbReference>
<evidence type="ECO:0000313" key="2">
    <source>
        <dbReference type="EMBL" id="EAR10380.1"/>
    </source>
</evidence>
<feature type="chain" id="PRO_5002665009" description="DUF3080 domain-containing protein" evidence="1">
    <location>
        <begin position="33"/>
        <end position="347"/>
    </location>
</feature>
<sequence length="347" mass="39405">MGQRKLNRQSVRRWRFTIVCGLCAFLISCNNANSLLDDYLSRLQRTLDVDIPSPETLTLPAFPPRRDLLIDIPDSRINLIEAWELNHCQVFSLIGERNSILGKLSEADVRFDYERRLLNALPDCIEDDATSDDTRELLTTVLITKRRQLKDALWNATFAQADFAHLFSLSERELKPDEPLNIALYEQVLSQLVHWPKGESAVSSEHVSHGVKLGSEFSLAGATLQSQRLAIIRLTQANQMLLQATDASSLCPKGLTLPELEFARNVMMKSFIGKVQPWLVTVADAERASLAQTYAFAQTFPTTEQGKLVSYFEDTRAINHRFREIIRLHTERWQALFETCQQSATPS</sequence>
<dbReference type="RefSeq" id="WP_008046588.1">
    <property type="nucleotide sequence ID" value="NZ_CH724153.1"/>
</dbReference>
<feature type="signal peptide" evidence="1">
    <location>
        <begin position="1"/>
        <end position="32"/>
    </location>
</feature>
<dbReference type="InterPro" id="IPR021431">
    <property type="entry name" value="DUF3080"/>
</dbReference>
<comment type="caution">
    <text evidence="2">The sequence shown here is derived from an EMBL/GenBank/DDBJ whole genome shotgun (WGS) entry which is preliminary data.</text>
</comment>
<dbReference type="STRING" id="314283.MED297_01125"/>
<evidence type="ECO:0000313" key="3">
    <source>
        <dbReference type="Proteomes" id="UP000005953"/>
    </source>
</evidence>
<organism evidence="2 3">
    <name type="scientific">Reinekea blandensis MED297</name>
    <dbReference type="NCBI Taxonomy" id="314283"/>
    <lineage>
        <taxon>Bacteria</taxon>
        <taxon>Pseudomonadati</taxon>
        <taxon>Pseudomonadota</taxon>
        <taxon>Gammaproteobacteria</taxon>
        <taxon>Oceanospirillales</taxon>
        <taxon>Saccharospirillaceae</taxon>
        <taxon>Reinekea</taxon>
    </lineage>
</organism>
<name>A4BBP5_9GAMM</name>
<protein>
    <recommendedName>
        <fullName evidence="4">DUF3080 domain-containing protein</fullName>
    </recommendedName>
</protein>
<reference evidence="2 3" key="1">
    <citation type="submission" date="2006-02" db="EMBL/GenBank/DDBJ databases">
        <authorList>
            <person name="Pinhassi J."/>
            <person name="Pedros-Alio C."/>
            <person name="Ferriera S."/>
            <person name="Johnson J."/>
            <person name="Kravitz S."/>
            <person name="Halpern A."/>
            <person name="Remington K."/>
            <person name="Beeson K."/>
            <person name="Tran B."/>
            <person name="Rogers Y.-H."/>
            <person name="Friedman R."/>
            <person name="Venter J.C."/>
        </authorList>
    </citation>
    <scope>NUCLEOTIDE SEQUENCE [LARGE SCALE GENOMIC DNA]</scope>
    <source>
        <strain evidence="2 3">MED297</strain>
    </source>
</reference>
<dbReference type="Pfam" id="PF11279">
    <property type="entry name" value="DUF3080"/>
    <property type="match status" value="1"/>
</dbReference>
<gene>
    <name evidence="2" type="ORF">MED297_01125</name>
</gene>
<keyword evidence="3" id="KW-1185">Reference proteome</keyword>
<evidence type="ECO:0000256" key="1">
    <source>
        <dbReference type="SAM" id="SignalP"/>
    </source>
</evidence>
<proteinExistence type="predicted"/>
<keyword evidence="1" id="KW-0732">Signal</keyword>
<dbReference type="OrthoDB" id="6997572at2"/>
<dbReference type="Proteomes" id="UP000005953">
    <property type="component" value="Unassembled WGS sequence"/>
</dbReference>
<dbReference type="AlphaFoldDB" id="A4BBP5"/>
<dbReference type="PROSITE" id="PS51257">
    <property type="entry name" value="PROKAR_LIPOPROTEIN"/>
    <property type="match status" value="1"/>
</dbReference>
<evidence type="ECO:0008006" key="4">
    <source>
        <dbReference type="Google" id="ProtNLM"/>
    </source>
</evidence>
<accession>A4BBP5</accession>